<dbReference type="EMBL" id="CP000155">
    <property type="protein sequence ID" value="ABC27318.1"/>
    <property type="molecule type" value="Genomic_DNA"/>
</dbReference>
<gene>
    <name evidence="2" type="ordered locus">HCH_00407</name>
</gene>
<dbReference type="HOGENOM" id="CLU_074583_0_0_6"/>
<keyword evidence="3" id="KW-1185">Reference proteome</keyword>
<organism evidence="2 3">
    <name type="scientific">Hahella chejuensis (strain KCTC 2396)</name>
    <dbReference type="NCBI Taxonomy" id="349521"/>
    <lineage>
        <taxon>Bacteria</taxon>
        <taxon>Pseudomonadati</taxon>
        <taxon>Pseudomonadota</taxon>
        <taxon>Gammaproteobacteria</taxon>
        <taxon>Oceanospirillales</taxon>
        <taxon>Hahellaceae</taxon>
        <taxon>Hahella</taxon>
    </lineage>
</organism>
<dbReference type="KEGG" id="hch:HCH_00407"/>
<evidence type="ECO:0008006" key="4">
    <source>
        <dbReference type="Google" id="ProtNLM"/>
    </source>
</evidence>
<protein>
    <recommendedName>
        <fullName evidence="4">Lipoprotein</fullName>
    </recommendedName>
</protein>
<accession>Q2SPV6</accession>
<dbReference type="eggNOG" id="ENOG502ZBV3">
    <property type="taxonomic scope" value="Bacteria"/>
</dbReference>
<proteinExistence type="predicted"/>
<name>Q2SPV6_HAHCH</name>
<feature type="signal peptide" evidence="1">
    <location>
        <begin position="1"/>
        <end position="25"/>
    </location>
</feature>
<dbReference type="STRING" id="349521.HCH_00407"/>
<evidence type="ECO:0000313" key="3">
    <source>
        <dbReference type="Proteomes" id="UP000000238"/>
    </source>
</evidence>
<dbReference type="Proteomes" id="UP000000238">
    <property type="component" value="Chromosome"/>
</dbReference>
<dbReference type="OrthoDB" id="20998at2"/>
<feature type="chain" id="PRO_5004215747" description="Lipoprotein" evidence="1">
    <location>
        <begin position="26"/>
        <end position="276"/>
    </location>
</feature>
<evidence type="ECO:0000313" key="2">
    <source>
        <dbReference type="EMBL" id="ABC27318.1"/>
    </source>
</evidence>
<keyword evidence="1" id="KW-0732">Signal</keyword>
<dbReference type="PROSITE" id="PS51257">
    <property type="entry name" value="PROKAR_LIPOPROTEIN"/>
    <property type="match status" value="1"/>
</dbReference>
<reference evidence="2 3" key="1">
    <citation type="journal article" date="2005" name="Nucleic Acids Res.">
        <title>Genomic blueprint of Hahella chejuensis, a marine microbe producing an algicidal agent.</title>
        <authorList>
            <person name="Jeong H."/>
            <person name="Yim J.H."/>
            <person name="Lee C."/>
            <person name="Choi S.-H."/>
            <person name="Park Y.K."/>
            <person name="Yoon S.H."/>
            <person name="Hur C.-G."/>
            <person name="Kang H.-Y."/>
            <person name="Kim D."/>
            <person name="Lee H.H."/>
            <person name="Park K.H."/>
            <person name="Park S.-H."/>
            <person name="Park H.-S."/>
            <person name="Lee H.K."/>
            <person name="Oh T.K."/>
            <person name="Kim J.F."/>
        </authorList>
    </citation>
    <scope>NUCLEOTIDE SEQUENCE [LARGE SCALE GENOMIC DNA]</scope>
    <source>
        <strain evidence="2 3">KCTC 2396</strain>
    </source>
</reference>
<dbReference type="AlphaFoldDB" id="Q2SPV6"/>
<sequence length="276" mass="31129">MLSRVLGGYLRPLILAVTVLLSACAETTSSPQLRLSNADLEWVGRKVFQNECAGKRECLVTWNQGEAFPSLGIGHFIWYPAGVEEKFKESFPLLFQYMLTQGVVAPSWILELDPLDAPWPTRQAFLAVQNSPQVEELRGFLERTKAQQAAFMFQRATASLEAIIASAPAGSHETIRLRIMRLSETRGGAYALIDYVNFKGDGLLETERYKGEGWGLKQVLEEMDRFEQGRTPLLAFRMAAIFVLERRANNAANPIEKEKWLPGWKNRLTTYTDPEA</sequence>
<evidence type="ECO:0000256" key="1">
    <source>
        <dbReference type="SAM" id="SignalP"/>
    </source>
</evidence>